<dbReference type="Pfam" id="PF01757">
    <property type="entry name" value="Acyl_transf_3"/>
    <property type="match status" value="1"/>
</dbReference>
<feature type="compositionally biased region" description="Polar residues" evidence="1">
    <location>
        <begin position="409"/>
        <end position="419"/>
    </location>
</feature>
<keyword evidence="2" id="KW-0472">Membrane</keyword>
<organism evidence="4 5">
    <name type="scientific">Mycolicibacterium thermoresistibile</name>
    <name type="common">Mycobacterium thermoresistibile</name>
    <dbReference type="NCBI Taxonomy" id="1797"/>
    <lineage>
        <taxon>Bacteria</taxon>
        <taxon>Bacillati</taxon>
        <taxon>Actinomycetota</taxon>
        <taxon>Actinomycetes</taxon>
        <taxon>Mycobacteriales</taxon>
        <taxon>Mycobacteriaceae</taxon>
        <taxon>Mycolicibacterium</taxon>
    </lineage>
</organism>
<feature type="transmembrane region" description="Helical" evidence="2">
    <location>
        <begin position="233"/>
        <end position="252"/>
    </location>
</feature>
<feature type="transmembrane region" description="Helical" evidence="2">
    <location>
        <begin position="195"/>
        <end position="213"/>
    </location>
</feature>
<evidence type="ECO:0000256" key="1">
    <source>
        <dbReference type="SAM" id="MobiDB-lite"/>
    </source>
</evidence>
<feature type="transmembrane region" description="Helical" evidence="2">
    <location>
        <begin position="331"/>
        <end position="350"/>
    </location>
</feature>
<feature type="region of interest" description="Disordered" evidence="1">
    <location>
        <begin position="398"/>
        <end position="419"/>
    </location>
</feature>
<dbReference type="GO" id="GO:0009103">
    <property type="term" value="P:lipopolysaccharide biosynthetic process"/>
    <property type="evidence" value="ECO:0007669"/>
    <property type="project" value="TreeGrafter"/>
</dbReference>
<keyword evidence="2" id="KW-1133">Transmembrane helix</keyword>
<evidence type="ECO:0000313" key="5">
    <source>
        <dbReference type="Proteomes" id="UP000069654"/>
    </source>
</evidence>
<keyword evidence="4" id="KW-0012">Acyltransferase</keyword>
<feature type="domain" description="Acyltransferase 3" evidence="3">
    <location>
        <begin position="43"/>
        <end position="376"/>
    </location>
</feature>
<keyword evidence="4" id="KW-0808">Transferase</keyword>
<evidence type="ECO:0000256" key="2">
    <source>
        <dbReference type="SAM" id="Phobius"/>
    </source>
</evidence>
<dbReference type="GO" id="GO:0016020">
    <property type="term" value="C:membrane"/>
    <property type="evidence" value="ECO:0007669"/>
    <property type="project" value="TreeGrafter"/>
</dbReference>
<feature type="transmembrane region" description="Helical" evidence="2">
    <location>
        <begin position="74"/>
        <end position="94"/>
    </location>
</feature>
<comment type="caution">
    <text evidence="4">The sequence shown here is derived from an EMBL/GenBank/DDBJ whole genome shotgun (WGS) entry which is preliminary data.</text>
</comment>
<evidence type="ECO:0000313" key="4">
    <source>
        <dbReference type="EMBL" id="GAT17166.1"/>
    </source>
</evidence>
<dbReference type="PANTHER" id="PTHR23028">
    <property type="entry name" value="ACETYLTRANSFERASE"/>
    <property type="match status" value="1"/>
</dbReference>
<feature type="transmembrane region" description="Helical" evidence="2">
    <location>
        <begin position="290"/>
        <end position="310"/>
    </location>
</feature>
<feature type="transmembrane region" description="Helical" evidence="2">
    <location>
        <begin position="362"/>
        <end position="381"/>
    </location>
</feature>
<sequence>MPGTLVAMAVTAEQVAGNPGDSSGASPRDLSHEVSGTRSFLPAVEGLRACAALGVIVTHVAFQTGHTSGAVGRLLGRFDLAVAVFFALSGFLLWRGHAAAVRGLRPTPATGRYLRSRVVRIMPGYLVAVVVILLLLPGATADLTVWLANLTLTQIYVPLTLTSGLTQMWSLSVEMTFYLVLPLLALLARQVPVRARIPVLLATAVLSLFWVRIPFGPDSGLNPWNWPPAFFSWFAAGMILAELTVTRVGWFHRLARRRVLMGMFALAAFLVAASPLVGLEGLAPGSIVQVTLKTVMGALLAAALLAPLVLDRPDTPHRFLASAPMVTLGRWSYGIFVWHLAALAMVFPMIGEFPFNGNMPVVLVLTVLFTIAIAAVSYGLVEQPCRAAYRRWEMRRARPDAPAPPLDSAVTSVATPISR</sequence>
<dbReference type="InterPro" id="IPR002656">
    <property type="entry name" value="Acyl_transf_3_dom"/>
</dbReference>
<dbReference type="Proteomes" id="UP000069654">
    <property type="component" value="Unassembled WGS sequence"/>
</dbReference>
<dbReference type="OMA" id="ILPAYWV"/>
<proteinExistence type="predicted"/>
<feature type="transmembrane region" description="Helical" evidence="2">
    <location>
        <begin position="125"/>
        <end position="148"/>
    </location>
</feature>
<gene>
    <name evidence="4" type="ORF">RMCT_4135</name>
</gene>
<feature type="transmembrane region" description="Helical" evidence="2">
    <location>
        <begin position="168"/>
        <end position="188"/>
    </location>
</feature>
<dbReference type="EMBL" id="BCTB01000050">
    <property type="protein sequence ID" value="GAT17166.1"/>
    <property type="molecule type" value="Genomic_DNA"/>
</dbReference>
<dbReference type="GO" id="GO:0016747">
    <property type="term" value="F:acyltransferase activity, transferring groups other than amino-acyl groups"/>
    <property type="evidence" value="ECO:0007669"/>
    <property type="project" value="InterPro"/>
</dbReference>
<accession>A0A117INR5</accession>
<name>A0A117INR5_MYCTH</name>
<evidence type="ECO:0000259" key="3">
    <source>
        <dbReference type="Pfam" id="PF01757"/>
    </source>
</evidence>
<keyword evidence="2" id="KW-0812">Transmembrane</keyword>
<feature type="transmembrane region" description="Helical" evidence="2">
    <location>
        <begin position="259"/>
        <end position="278"/>
    </location>
</feature>
<dbReference type="InterPro" id="IPR050879">
    <property type="entry name" value="Acyltransferase_3"/>
</dbReference>
<dbReference type="STRING" id="1797.RMCT_4135"/>
<dbReference type="PANTHER" id="PTHR23028:SF53">
    <property type="entry name" value="ACYL_TRANSF_3 DOMAIN-CONTAINING PROTEIN"/>
    <property type="match status" value="1"/>
</dbReference>
<reference evidence="5" key="2">
    <citation type="submission" date="2016-02" db="EMBL/GenBank/DDBJ databases">
        <title>Draft genome sequence of five rapidly growing Mycobacterium species.</title>
        <authorList>
            <person name="Katahira K."/>
            <person name="Gotou Y."/>
            <person name="Iida K."/>
            <person name="Ogura Y."/>
            <person name="Hayashi T."/>
        </authorList>
    </citation>
    <scope>NUCLEOTIDE SEQUENCE [LARGE SCALE GENOMIC DNA]</scope>
    <source>
        <strain evidence="5">JCM6362</strain>
    </source>
</reference>
<dbReference type="AlphaFoldDB" id="A0A117INR5"/>
<protein>
    <submittedName>
        <fullName evidence="4">Integral membrane acyltransferase</fullName>
    </submittedName>
</protein>
<reference evidence="4 5" key="1">
    <citation type="journal article" date="2016" name="Genome Announc.">
        <title>Draft Genome Sequences of Five Rapidly Growing Mycobacterium Species, M. thermoresistibile, M. fortuitum subsp. acetamidolyticum, M. canariasense, M. brisbanense, and M. novocastrense.</title>
        <authorList>
            <person name="Katahira K."/>
            <person name="Ogura Y."/>
            <person name="Gotoh Y."/>
            <person name="Hayashi T."/>
        </authorList>
    </citation>
    <scope>NUCLEOTIDE SEQUENCE [LARGE SCALE GENOMIC DNA]</scope>
    <source>
        <strain evidence="4 5">JCM6362</strain>
    </source>
</reference>